<dbReference type="InterPro" id="IPR036259">
    <property type="entry name" value="MFS_trans_sf"/>
</dbReference>
<feature type="transmembrane region" description="Helical" evidence="6">
    <location>
        <begin position="196"/>
        <end position="216"/>
    </location>
</feature>
<evidence type="ECO:0000256" key="4">
    <source>
        <dbReference type="ARBA" id="ARBA00022989"/>
    </source>
</evidence>
<feature type="transmembrane region" description="Helical" evidence="6">
    <location>
        <begin position="266"/>
        <end position="287"/>
    </location>
</feature>
<dbReference type="RefSeq" id="WP_102950509.1">
    <property type="nucleotide sequence ID" value="NZ_CP024847.1"/>
</dbReference>
<keyword evidence="5 6" id="KW-0472">Membrane</keyword>
<accession>A0A2I7N414</accession>
<feature type="transmembrane region" description="Helical" evidence="6">
    <location>
        <begin position="101"/>
        <end position="122"/>
    </location>
</feature>
<feature type="transmembrane region" description="Helical" evidence="6">
    <location>
        <begin position="360"/>
        <end position="379"/>
    </location>
</feature>
<comment type="subcellular location">
    <subcellularLocation>
        <location evidence="1">Endomembrane system</location>
        <topology evidence="1">Multi-pass membrane protein</topology>
    </subcellularLocation>
</comment>
<dbReference type="KEGG" id="nba:CUN60_02445"/>
<feature type="transmembrane region" description="Helical" evidence="6">
    <location>
        <begin position="76"/>
        <end position="95"/>
    </location>
</feature>
<proteinExistence type="predicted"/>
<dbReference type="Pfam" id="PF07690">
    <property type="entry name" value="MFS_1"/>
    <property type="match status" value="1"/>
</dbReference>
<dbReference type="InterPro" id="IPR011701">
    <property type="entry name" value="MFS"/>
</dbReference>
<evidence type="ECO:0000313" key="8">
    <source>
        <dbReference type="EMBL" id="AUR51209.1"/>
    </source>
</evidence>
<dbReference type="EMBL" id="CP024847">
    <property type="protein sequence ID" value="AUR51209.1"/>
    <property type="molecule type" value="Genomic_DNA"/>
</dbReference>
<keyword evidence="3 6" id="KW-0812">Transmembrane</keyword>
<keyword evidence="9" id="KW-1185">Reference proteome</keyword>
<dbReference type="PANTHER" id="PTHR23501:SF191">
    <property type="entry name" value="VACUOLAR BASIC AMINO ACID TRANSPORTER 4"/>
    <property type="match status" value="1"/>
</dbReference>
<dbReference type="PRINTS" id="PR01035">
    <property type="entry name" value="TCRTETA"/>
</dbReference>
<feature type="transmembrane region" description="Helical" evidence="6">
    <location>
        <begin position="228"/>
        <end position="246"/>
    </location>
</feature>
<dbReference type="AlphaFoldDB" id="A0A2I7N414"/>
<keyword evidence="4 6" id="KW-1133">Transmembrane helix</keyword>
<evidence type="ECO:0000313" key="9">
    <source>
        <dbReference type="Proteomes" id="UP000236655"/>
    </source>
</evidence>
<dbReference type="PANTHER" id="PTHR23501">
    <property type="entry name" value="MAJOR FACILITATOR SUPERFAMILY"/>
    <property type="match status" value="1"/>
</dbReference>
<feature type="transmembrane region" description="Helical" evidence="6">
    <location>
        <begin position="462"/>
        <end position="481"/>
    </location>
</feature>
<dbReference type="PROSITE" id="PS50850">
    <property type="entry name" value="MFS"/>
    <property type="match status" value="1"/>
</dbReference>
<evidence type="ECO:0000256" key="1">
    <source>
        <dbReference type="ARBA" id="ARBA00004127"/>
    </source>
</evidence>
<dbReference type="Proteomes" id="UP000236655">
    <property type="component" value="Chromosome"/>
</dbReference>
<feature type="transmembrane region" description="Helical" evidence="6">
    <location>
        <begin position="330"/>
        <end position="348"/>
    </location>
</feature>
<feature type="transmembrane region" description="Helical" evidence="6">
    <location>
        <begin position="391"/>
        <end position="418"/>
    </location>
</feature>
<protein>
    <recommendedName>
        <fullName evidence="7">Major facilitator superfamily (MFS) profile domain-containing protein</fullName>
    </recommendedName>
</protein>
<organism evidence="8 9">
    <name type="scientific">Aquella oligotrophica</name>
    <dbReference type="NCBI Taxonomy" id="2067065"/>
    <lineage>
        <taxon>Bacteria</taxon>
        <taxon>Pseudomonadati</taxon>
        <taxon>Pseudomonadota</taxon>
        <taxon>Betaproteobacteria</taxon>
        <taxon>Neisseriales</taxon>
        <taxon>Neisseriaceae</taxon>
        <taxon>Aquella</taxon>
    </lineage>
</organism>
<evidence type="ECO:0000259" key="7">
    <source>
        <dbReference type="PROSITE" id="PS50850"/>
    </source>
</evidence>
<dbReference type="OrthoDB" id="9807274at2"/>
<dbReference type="Gene3D" id="1.20.1720.10">
    <property type="entry name" value="Multidrug resistance protein D"/>
    <property type="match status" value="1"/>
</dbReference>
<sequence length="498" mass="53640">MNFRQNNLLIMLSPMMLAIMVASLDMAVMPTILPVMVGSLGDSQNSAWVMTAYMFAATITAPVYGRLSDTISIQRLLQFALLVFALGATLCASAGTINFLILARFIEGIGSGGLMVLGFILVGKTVTEKQQGICQGILGGVTAFAALSGPLLGGIISEYLGWQLIFLLYIPLSLGAVVLSHYYLPKIKYQNAAKTGFDYGGFILLTLLIADLLYAINQLSAGVTLFDGKNLISIISLILLFVVFIVQELRAKSPLIPVRLFNNKTLVSILAVVFLSALSSAAATFFLPQYFQYVIGVSSGMSGILIEPVQIGMIIGPVIAGWLTVRHMSYQQGIIISIMLLIVAYLSISLPENALTVHLIALPSLILLGLGLGAIMPLLTLSVQRSVEPSLIGTATSLLGLFRSLGSLFGLTLFKLIYSNSLLHELHQINLGKALVKNALTNGIAAFGKNVHLQYMTFFDNAFSQVFYFATGLAVISLLFVCKFEMKKSMVVGINKKN</sequence>
<dbReference type="GO" id="GO:0022857">
    <property type="term" value="F:transmembrane transporter activity"/>
    <property type="evidence" value="ECO:0007669"/>
    <property type="project" value="InterPro"/>
</dbReference>
<dbReference type="Gene3D" id="1.20.1250.20">
    <property type="entry name" value="MFS general substrate transporter like domains"/>
    <property type="match status" value="1"/>
</dbReference>
<keyword evidence="2" id="KW-0813">Transport</keyword>
<dbReference type="InterPro" id="IPR020846">
    <property type="entry name" value="MFS_dom"/>
</dbReference>
<feature type="transmembrane region" description="Helical" evidence="6">
    <location>
        <begin position="162"/>
        <end position="184"/>
    </location>
</feature>
<feature type="transmembrane region" description="Helical" evidence="6">
    <location>
        <begin position="45"/>
        <end position="64"/>
    </location>
</feature>
<evidence type="ECO:0000256" key="5">
    <source>
        <dbReference type="ARBA" id="ARBA00023136"/>
    </source>
</evidence>
<feature type="transmembrane region" description="Helical" evidence="6">
    <location>
        <begin position="293"/>
        <end position="323"/>
    </location>
</feature>
<dbReference type="GO" id="GO:0005886">
    <property type="term" value="C:plasma membrane"/>
    <property type="evidence" value="ECO:0007669"/>
    <property type="project" value="TreeGrafter"/>
</dbReference>
<feature type="transmembrane region" description="Helical" evidence="6">
    <location>
        <begin position="134"/>
        <end position="156"/>
    </location>
</feature>
<name>A0A2I7N414_9NEIS</name>
<dbReference type="GO" id="GO:0012505">
    <property type="term" value="C:endomembrane system"/>
    <property type="evidence" value="ECO:0007669"/>
    <property type="project" value="UniProtKB-SubCell"/>
</dbReference>
<gene>
    <name evidence="8" type="ORF">CUN60_02445</name>
</gene>
<feature type="transmembrane region" description="Helical" evidence="6">
    <location>
        <begin position="12"/>
        <end position="33"/>
    </location>
</feature>
<evidence type="ECO:0000256" key="3">
    <source>
        <dbReference type="ARBA" id="ARBA00022692"/>
    </source>
</evidence>
<evidence type="ECO:0000256" key="2">
    <source>
        <dbReference type="ARBA" id="ARBA00022448"/>
    </source>
</evidence>
<evidence type="ECO:0000256" key="6">
    <source>
        <dbReference type="SAM" id="Phobius"/>
    </source>
</evidence>
<feature type="domain" description="Major facilitator superfamily (MFS) profile" evidence="7">
    <location>
        <begin position="11"/>
        <end position="489"/>
    </location>
</feature>
<dbReference type="InterPro" id="IPR001958">
    <property type="entry name" value="Tet-R_TetA/multi-R_MdtG-like"/>
</dbReference>
<reference evidence="9" key="1">
    <citation type="submission" date="2017-11" db="EMBL/GenBank/DDBJ databases">
        <authorList>
            <person name="Chan K.G."/>
            <person name="Lee L.S."/>
        </authorList>
    </citation>
    <scope>NUCLEOTIDE SEQUENCE [LARGE SCALE GENOMIC DNA]</scope>
    <source>
        <strain evidence="9">DSM 100970</strain>
    </source>
</reference>
<dbReference type="SUPFAM" id="SSF103473">
    <property type="entry name" value="MFS general substrate transporter"/>
    <property type="match status" value="1"/>
</dbReference>